<evidence type="ECO:0008006" key="4">
    <source>
        <dbReference type="Google" id="ProtNLM"/>
    </source>
</evidence>
<dbReference type="RefSeq" id="WP_104830305.1">
    <property type="nucleotide sequence ID" value="NZ_PJCH01000007.1"/>
</dbReference>
<feature type="chain" id="PRO_5015461243" description="Periplasmic heavy metal sensor" evidence="1">
    <location>
        <begin position="24"/>
        <end position="159"/>
    </location>
</feature>
<comment type="caution">
    <text evidence="2">The sequence shown here is derived from an EMBL/GenBank/DDBJ whole genome shotgun (WGS) entry which is preliminary data.</text>
</comment>
<organism evidence="2 3">
    <name type="scientific">Hyphococcus luteus</name>
    <dbReference type="NCBI Taxonomy" id="2058213"/>
    <lineage>
        <taxon>Bacteria</taxon>
        <taxon>Pseudomonadati</taxon>
        <taxon>Pseudomonadota</taxon>
        <taxon>Alphaproteobacteria</taxon>
        <taxon>Parvularculales</taxon>
        <taxon>Parvularculaceae</taxon>
        <taxon>Hyphococcus</taxon>
    </lineage>
</organism>
<keyword evidence="3" id="KW-1185">Reference proteome</keyword>
<proteinExistence type="predicted"/>
<protein>
    <recommendedName>
        <fullName evidence="4">Periplasmic heavy metal sensor</fullName>
    </recommendedName>
</protein>
<reference evidence="2 3" key="1">
    <citation type="submission" date="2017-12" db="EMBL/GenBank/DDBJ databases">
        <authorList>
            <person name="Hurst M.R.H."/>
        </authorList>
    </citation>
    <scope>NUCLEOTIDE SEQUENCE [LARGE SCALE GENOMIC DNA]</scope>
    <source>
        <strain evidence="2 3">SY-3-19</strain>
    </source>
</reference>
<evidence type="ECO:0000256" key="1">
    <source>
        <dbReference type="SAM" id="SignalP"/>
    </source>
</evidence>
<evidence type="ECO:0000313" key="2">
    <source>
        <dbReference type="EMBL" id="PQA87488.1"/>
    </source>
</evidence>
<name>A0A2S7K4X3_9PROT</name>
<evidence type="ECO:0000313" key="3">
    <source>
        <dbReference type="Proteomes" id="UP000239504"/>
    </source>
</evidence>
<keyword evidence="1" id="KW-0732">Signal</keyword>
<gene>
    <name evidence="2" type="ORF">CW354_11840</name>
</gene>
<sequence>MRGIVFLAALALFASAESATSGAAALAPLKLGQKKSGDTLTDQAHVLWPQFEKTAAALDHGLSRAQADQDARLTRSELKAMIMLRLRLREMAGRRALDREELAVVLKEIEKAQKMTRKDRLADAFSSFHQQADEISVMLNKILNTMDKTDTALLVKNSA</sequence>
<dbReference type="EMBL" id="PJCH01000007">
    <property type="protein sequence ID" value="PQA87488.1"/>
    <property type="molecule type" value="Genomic_DNA"/>
</dbReference>
<dbReference type="AlphaFoldDB" id="A0A2S7K4X3"/>
<accession>A0A2S7K4X3</accession>
<feature type="signal peptide" evidence="1">
    <location>
        <begin position="1"/>
        <end position="23"/>
    </location>
</feature>
<dbReference type="Proteomes" id="UP000239504">
    <property type="component" value="Unassembled WGS sequence"/>
</dbReference>